<reference evidence="2 3" key="1">
    <citation type="submission" date="2024-01" db="EMBL/GenBank/DDBJ databases">
        <title>Complete genome of Cladobotryum mycophilum ATHUM6906.</title>
        <authorList>
            <person name="Christinaki A.C."/>
            <person name="Myridakis A.I."/>
            <person name="Kouvelis V.N."/>
        </authorList>
    </citation>
    <scope>NUCLEOTIDE SEQUENCE [LARGE SCALE GENOMIC DNA]</scope>
    <source>
        <strain evidence="2 3">ATHUM6906</strain>
    </source>
</reference>
<evidence type="ECO:0000313" key="3">
    <source>
        <dbReference type="Proteomes" id="UP001338125"/>
    </source>
</evidence>
<comment type="caution">
    <text evidence="2">The sequence shown here is derived from an EMBL/GenBank/DDBJ whole genome shotgun (WGS) entry which is preliminary data.</text>
</comment>
<feature type="domain" description="DEAD/DEAH-box helicase" evidence="1">
    <location>
        <begin position="94"/>
        <end position="192"/>
    </location>
</feature>
<sequence>MHIAWAIRRIPTGQATLAYWVGQRAIRWLIERKLLIICNLDHMQSRYPIKEKAKLVLPIAVEFKLYTDDAEVGASKRTAISPKAKRSEPTIEERLGVLVVPLRALSDDIEARLRGYGMLSVKKWSKEHTDHSSALVVLVQPESLGQDEWKRYTNELRATKAVDLVMVDEAHMVLDGTNDFRPALRTIGSQTDGLAPRDYG</sequence>
<evidence type="ECO:0000313" key="2">
    <source>
        <dbReference type="EMBL" id="KAK5987902.1"/>
    </source>
</evidence>
<keyword evidence="3" id="KW-1185">Reference proteome</keyword>
<dbReference type="InterPro" id="IPR027417">
    <property type="entry name" value="P-loop_NTPase"/>
</dbReference>
<accession>A0ABR0S7T9</accession>
<organism evidence="2 3">
    <name type="scientific">Cladobotryum mycophilum</name>
    <dbReference type="NCBI Taxonomy" id="491253"/>
    <lineage>
        <taxon>Eukaryota</taxon>
        <taxon>Fungi</taxon>
        <taxon>Dikarya</taxon>
        <taxon>Ascomycota</taxon>
        <taxon>Pezizomycotina</taxon>
        <taxon>Sordariomycetes</taxon>
        <taxon>Hypocreomycetidae</taxon>
        <taxon>Hypocreales</taxon>
        <taxon>Hypocreaceae</taxon>
        <taxon>Cladobotryum</taxon>
    </lineage>
</organism>
<proteinExistence type="predicted"/>
<dbReference type="Proteomes" id="UP001338125">
    <property type="component" value="Unassembled WGS sequence"/>
</dbReference>
<dbReference type="Gene3D" id="3.40.50.300">
    <property type="entry name" value="P-loop containing nucleotide triphosphate hydrolases"/>
    <property type="match status" value="1"/>
</dbReference>
<dbReference type="SUPFAM" id="SSF52540">
    <property type="entry name" value="P-loop containing nucleoside triphosphate hydrolases"/>
    <property type="match status" value="1"/>
</dbReference>
<dbReference type="EMBL" id="JAVFKD010000016">
    <property type="protein sequence ID" value="KAK5987902.1"/>
    <property type="molecule type" value="Genomic_DNA"/>
</dbReference>
<gene>
    <name evidence="2" type="ORF">PT974_12038</name>
</gene>
<protein>
    <recommendedName>
        <fullName evidence="1">DEAD/DEAH-box helicase domain-containing protein</fullName>
    </recommendedName>
</protein>
<dbReference type="InterPro" id="IPR011545">
    <property type="entry name" value="DEAD/DEAH_box_helicase_dom"/>
</dbReference>
<evidence type="ECO:0000259" key="1">
    <source>
        <dbReference type="Pfam" id="PF00270"/>
    </source>
</evidence>
<name>A0ABR0S7T9_9HYPO</name>
<dbReference type="Pfam" id="PF00270">
    <property type="entry name" value="DEAD"/>
    <property type="match status" value="1"/>
</dbReference>